<feature type="domain" description="Thioredoxin" evidence="6">
    <location>
        <begin position="126"/>
        <end position="263"/>
    </location>
</feature>
<dbReference type="InterPro" id="IPR013766">
    <property type="entry name" value="Thioredoxin_domain"/>
</dbReference>
<feature type="transmembrane region" description="Helical" evidence="5">
    <location>
        <begin position="40"/>
        <end position="60"/>
    </location>
</feature>
<dbReference type="InterPro" id="IPR017937">
    <property type="entry name" value="Thioredoxin_CS"/>
</dbReference>
<dbReference type="EMBL" id="JAAVJI010000004">
    <property type="protein sequence ID" value="NJP01094.1"/>
    <property type="molecule type" value="Genomic_DNA"/>
</dbReference>
<dbReference type="RefSeq" id="WP_168083667.1">
    <property type="nucleotide sequence ID" value="NZ_JAAVJI010000004.1"/>
</dbReference>
<dbReference type="Gene3D" id="3.40.30.10">
    <property type="entry name" value="Glutaredoxin"/>
    <property type="match status" value="1"/>
</dbReference>
<accession>A0ABX0YCK1</accession>
<keyword evidence="5" id="KW-0472">Membrane</keyword>
<sequence length="265" mass="28701">MLSVSLGPLALSVPHLVLLAAVAAAMGVAWRCSPAVEATVFWLFTLAVAVARLGFVLQYWPQYTAAPWQMVDLRDGGFIAWAGLSVALAVALWRGWRKPAERRALRWGVTTGLAVWLAGTGLIQWQQQNADVPTQPVADTQGMPVSLTQYLGQPLVVNLWATWCPPCRREMPALVAAQKARPDVRFVYLNQGETPGTTASFLGAAGVNPADVLYDVQGRVARQVGAMAYPTTLFYGRDGRLLGNHLGELSPATLEHALKVFDQPN</sequence>
<keyword evidence="5" id="KW-0812">Transmembrane</keyword>
<dbReference type="PANTHER" id="PTHR42852:SF6">
    <property type="entry name" value="THIOL:DISULFIDE INTERCHANGE PROTEIN DSBE"/>
    <property type="match status" value="1"/>
</dbReference>
<evidence type="ECO:0000313" key="7">
    <source>
        <dbReference type="EMBL" id="NJP01094.1"/>
    </source>
</evidence>
<proteinExistence type="predicted"/>
<keyword evidence="8" id="KW-1185">Reference proteome</keyword>
<evidence type="ECO:0000259" key="6">
    <source>
        <dbReference type="PROSITE" id="PS51352"/>
    </source>
</evidence>
<keyword evidence="2" id="KW-0201">Cytochrome c-type biogenesis</keyword>
<dbReference type="Pfam" id="PF00578">
    <property type="entry name" value="AhpC-TSA"/>
    <property type="match status" value="1"/>
</dbReference>
<dbReference type="PROSITE" id="PS00194">
    <property type="entry name" value="THIOREDOXIN_1"/>
    <property type="match status" value="1"/>
</dbReference>
<evidence type="ECO:0000313" key="8">
    <source>
        <dbReference type="Proteomes" id="UP000746535"/>
    </source>
</evidence>
<evidence type="ECO:0000256" key="3">
    <source>
        <dbReference type="ARBA" id="ARBA00023157"/>
    </source>
</evidence>
<dbReference type="Proteomes" id="UP000746535">
    <property type="component" value="Unassembled WGS sequence"/>
</dbReference>
<protein>
    <submittedName>
        <fullName evidence="7">TlpA family protein disulfide reductase</fullName>
    </submittedName>
</protein>
<keyword evidence="4" id="KW-0676">Redox-active center</keyword>
<dbReference type="Pfam" id="PF01790">
    <property type="entry name" value="LGT"/>
    <property type="match status" value="1"/>
</dbReference>
<name>A0ABX0YCK1_9PSED</name>
<evidence type="ECO:0000256" key="1">
    <source>
        <dbReference type="ARBA" id="ARBA00004196"/>
    </source>
</evidence>
<evidence type="ECO:0000256" key="5">
    <source>
        <dbReference type="SAM" id="Phobius"/>
    </source>
</evidence>
<comment type="caution">
    <text evidence="7">The sequence shown here is derived from an EMBL/GenBank/DDBJ whole genome shotgun (WGS) entry which is preliminary data.</text>
</comment>
<organism evidence="7 8">
    <name type="scientific">Pseudomonas quercus</name>
    <dbReference type="NCBI Taxonomy" id="2722792"/>
    <lineage>
        <taxon>Bacteria</taxon>
        <taxon>Pseudomonadati</taxon>
        <taxon>Pseudomonadota</taxon>
        <taxon>Gammaproteobacteria</taxon>
        <taxon>Pseudomonadales</taxon>
        <taxon>Pseudomonadaceae</taxon>
        <taxon>Pseudomonas</taxon>
    </lineage>
</organism>
<keyword evidence="5" id="KW-1133">Transmembrane helix</keyword>
<dbReference type="CDD" id="cd02966">
    <property type="entry name" value="TlpA_like_family"/>
    <property type="match status" value="1"/>
</dbReference>
<dbReference type="InterPro" id="IPR036249">
    <property type="entry name" value="Thioredoxin-like_sf"/>
</dbReference>
<evidence type="ECO:0000256" key="4">
    <source>
        <dbReference type="ARBA" id="ARBA00023284"/>
    </source>
</evidence>
<feature type="transmembrane region" description="Helical" evidence="5">
    <location>
        <begin position="6"/>
        <end position="28"/>
    </location>
</feature>
<dbReference type="InterPro" id="IPR000866">
    <property type="entry name" value="AhpC/TSA"/>
</dbReference>
<evidence type="ECO:0000256" key="2">
    <source>
        <dbReference type="ARBA" id="ARBA00022748"/>
    </source>
</evidence>
<dbReference type="InterPro" id="IPR001640">
    <property type="entry name" value="Lgt"/>
</dbReference>
<dbReference type="PANTHER" id="PTHR42852">
    <property type="entry name" value="THIOL:DISULFIDE INTERCHANGE PROTEIN DSBE"/>
    <property type="match status" value="1"/>
</dbReference>
<feature type="transmembrane region" description="Helical" evidence="5">
    <location>
        <begin position="76"/>
        <end position="93"/>
    </location>
</feature>
<comment type="subcellular location">
    <subcellularLocation>
        <location evidence="1">Cell envelope</location>
    </subcellularLocation>
</comment>
<reference evidence="7 8" key="1">
    <citation type="submission" date="2020-03" db="EMBL/GenBank/DDBJ databases">
        <authorList>
            <person name="Wang L."/>
            <person name="He N."/>
            <person name="Li Y."/>
            <person name="Fang Y."/>
            <person name="Zhang F."/>
        </authorList>
    </citation>
    <scope>NUCLEOTIDE SEQUENCE [LARGE SCALE GENOMIC DNA]</scope>
    <source>
        <strain evidence="8">hsmgli-8</strain>
    </source>
</reference>
<dbReference type="SUPFAM" id="SSF52833">
    <property type="entry name" value="Thioredoxin-like"/>
    <property type="match status" value="1"/>
</dbReference>
<keyword evidence="3" id="KW-1015">Disulfide bond</keyword>
<gene>
    <name evidence="7" type="ORF">HBH25_09470</name>
</gene>
<dbReference type="InterPro" id="IPR050553">
    <property type="entry name" value="Thioredoxin_ResA/DsbE_sf"/>
</dbReference>
<dbReference type="PROSITE" id="PS51352">
    <property type="entry name" value="THIOREDOXIN_2"/>
    <property type="match status" value="1"/>
</dbReference>